<dbReference type="EMBL" id="AUWU02000007">
    <property type="protein sequence ID" value="KAH0570466.1"/>
    <property type="molecule type" value="Genomic_DNA"/>
</dbReference>
<name>V6LXE3_9EUKA</name>
<gene>
    <name evidence="1" type="ORF">SS50377_10434</name>
    <name evidence="2" type="ORF">SS50377_26746</name>
</gene>
<evidence type="ECO:0000313" key="3">
    <source>
        <dbReference type="Proteomes" id="UP000018208"/>
    </source>
</evidence>
<protein>
    <submittedName>
        <fullName evidence="1">Uncharacterized protein</fullName>
    </submittedName>
</protein>
<accession>V6LXE3</accession>
<evidence type="ECO:0000313" key="1">
    <source>
        <dbReference type="EMBL" id="EST49215.1"/>
    </source>
</evidence>
<reference evidence="1 2" key="1">
    <citation type="journal article" date="2014" name="PLoS Genet.">
        <title>The Genome of Spironucleus salmonicida Highlights a Fish Pathogen Adapted to Fluctuating Environments.</title>
        <authorList>
            <person name="Xu F."/>
            <person name="Jerlstrom-Hultqvist J."/>
            <person name="Einarsson E."/>
            <person name="Astvaldsson A."/>
            <person name="Svard S.G."/>
            <person name="Andersson J.O."/>
        </authorList>
    </citation>
    <scope>NUCLEOTIDE SEQUENCE</scope>
    <source>
        <strain evidence="2">ATCC 50377</strain>
    </source>
</reference>
<dbReference type="EMBL" id="KI545953">
    <property type="protein sequence ID" value="EST49215.1"/>
    <property type="molecule type" value="Genomic_DNA"/>
</dbReference>
<proteinExistence type="predicted"/>
<reference evidence="2" key="2">
    <citation type="submission" date="2020-12" db="EMBL/GenBank/DDBJ databases">
        <title>New Spironucleus salmonicida genome in near-complete chromosomes.</title>
        <authorList>
            <person name="Xu F."/>
            <person name="Kurt Z."/>
            <person name="Jimenez-Gonzalez A."/>
            <person name="Astvaldsson A."/>
            <person name="Andersson J.O."/>
            <person name="Svard S.G."/>
        </authorList>
    </citation>
    <scope>NUCLEOTIDE SEQUENCE</scope>
    <source>
        <strain evidence="2">ATCC 50377</strain>
    </source>
</reference>
<sequence>MSFYKISEKNRIIELEMQRKQRPLYHPVLHSLHPKSNENRTDHQVHAFDEYWRNQLDKPIKFNLDPKIKSKAYEAEQAKLMQQNIKSVELLNAVYDEISDDTPQNVDKKGKKK</sequence>
<keyword evidence="3" id="KW-1185">Reference proteome</keyword>
<evidence type="ECO:0000313" key="2">
    <source>
        <dbReference type="EMBL" id="KAH0570466.1"/>
    </source>
</evidence>
<organism evidence="1">
    <name type="scientific">Spironucleus salmonicida</name>
    <dbReference type="NCBI Taxonomy" id="348837"/>
    <lineage>
        <taxon>Eukaryota</taxon>
        <taxon>Metamonada</taxon>
        <taxon>Diplomonadida</taxon>
        <taxon>Hexamitidae</taxon>
        <taxon>Hexamitinae</taxon>
        <taxon>Spironucleus</taxon>
    </lineage>
</organism>
<dbReference type="VEuPathDB" id="GiardiaDB:SS50377_26746"/>
<dbReference type="Proteomes" id="UP000018208">
    <property type="component" value="Unassembled WGS sequence"/>
</dbReference>
<dbReference type="AlphaFoldDB" id="V6LXE3"/>